<dbReference type="InterPro" id="IPR016162">
    <property type="entry name" value="Ald_DH_N"/>
</dbReference>
<dbReference type="InterPro" id="IPR016161">
    <property type="entry name" value="Ald_DH/histidinol_DH"/>
</dbReference>
<organism evidence="6">
    <name type="scientific">uncultured delta proteobacterium DeepAnt-32C6</name>
    <dbReference type="NCBI Taxonomy" id="357895"/>
    <lineage>
        <taxon>Bacteria</taxon>
        <taxon>Deltaproteobacteria</taxon>
        <taxon>environmental samples</taxon>
    </lineage>
</organism>
<dbReference type="Gene3D" id="3.40.605.10">
    <property type="entry name" value="Aldehyde Dehydrogenase, Chain A, domain 1"/>
    <property type="match status" value="1"/>
</dbReference>
<evidence type="ECO:0000256" key="4">
    <source>
        <dbReference type="ARBA" id="ARBA00023027"/>
    </source>
</evidence>
<sequence length="503" mass="53549">MVRRGEAMSTSFHGRSYDFVEYVPCHNWIGGEWSPATDGQTLDVVNPRHGAVMGSVAMSGATDVARAVSAASAALTAWRETPMKERGQVFYRLKRLMTDNLEELSWLVSHENGKTIAQARGSVLKAIECVEMGTALPNMAAAGQLDVSRGVNCSTTYEPLGVVAGIVPFNFPMMVPLWMIPQALVAGNTFVLKPSEQVPYSAMRLASLFKEAGLPDGVLNIVNGGRETVEALADHPDIKALGFVGSSRVAKLVYARGAAASKRVLCLGGAKNHLVLVPDADLELSAGNITASFVGCAGQRCMAASVLLAVGEVQPVIDAIAEQARSVVLGQDMGAIINPASVARITRYIDEAERMGATVVVDGRGARVPGAPGNWVGPTLIDHCTGEMPASCEEIFGPVLSIRRVATLDEAITIENASPYGNAAAIFTTSGGVARYALERFQAGMCGVNIGVPVPREPFSFGGWNDSKIGHGDMTGFDGFRFWTRARKVTTKWALQSDWTWMS</sequence>
<keyword evidence="4" id="KW-0520">NAD</keyword>
<keyword evidence="3" id="KW-0560">Oxidoreductase</keyword>
<proteinExistence type="inferred from homology"/>
<dbReference type="GO" id="GO:0004491">
    <property type="term" value="F:methylmalonate-semialdehyde dehydrogenase (acylating, NAD) activity"/>
    <property type="evidence" value="ECO:0007669"/>
    <property type="project" value="UniProtKB-EC"/>
</dbReference>
<name>Q2I6M0_9DELT</name>
<evidence type="ECO:0000256" key="3">
    <source>
        <dbReference type="ARBA" id="ARBA00023002"/>
    </source>
</evidence>
<dbReference type="GO" id="GO:0006210">
    <property type="term" value="P:thymine catabolic process"/>
    <property type="evidence" value="ECO:0007669"/>
    <property type="project" value="TreeGrafter"/>
</dbReference>
<evidence type="ECO:0000313" key="6">
    <source>
        <dbReference type="EMBL" id="ABB84834.1"/>
    </source>
</evidence>
<dbReference type="GO" id="GO:0006574">
    <property type="term" value="P:L-valine catabolic process"/>
    <property type="evidence" value="ECO:0007669"/>
    <property type="project" value="TreeGrafter"/>
</dbReference>
<dbReference type="PANTHER" id="PTHR43866">
    <property type="entry name" value="MALONATE-SEMIALDEHYDE DEHYDROGENASE"/>
    <property type="match status" value="1"/>
</dbReference>
<dbReference type="InterPro" id="IPR016160">
    <property type="entry name" value="Ald_DH_CS_CYS"/>
</dbReference>
<dbReference type="SUPFAM" id="SSF53720">
    <property type="entry name" value="ALDH-like"/>
    <property type="match status" value="1"/>
</dbReference>
<dbReference type="PROSITE" id="PS00070">
    <property type="entry name" value="ALDEHYDE_DEHYDR_CYS"/>
    <property type="match status" value="1"/>
</dbReference>
<protein>
    <recommendedName>
        <fullName evidence="2">methylmalonate-semialdehyde dehydrogenase (CoA acylating)</fullName>
        <ecNumber evidence="2">1.2.1.27</ecNumber>
    </recommendedName>
</protein>
<dbReference type="EC" id="1.2.1.27" evidence="2"/>
<accession>Q2I6M0</accession>
<evidence type="ECO:0000259" key="5">
    <source>
        <dbReference type="Pfam" id="PF00171"/>
    </source>
</evidence>
<reference evidence="6" key="1">
    <citation type="journal article" date="2006" name="Microbiology">
        <title>Metagenomic analysis of mesopelagic Antarctic plankton reveals a novel deltaproteobacterial group.</title>
        <authorList>
            <person name="Moreira D."/>
            <person name="Rodriguez-Valera F."/>
            <person name="Lopez-Garcia P."/>
        </authorList>
    </citation>
    <scope>NUCLEOTIDE SEQUENCE</scope>
</reference>
<dbReference type="InterPro" id="IPR016163">
    <property type="entry name" value="Ald_DH_C"/>
</dbReference>
<dbReference type="Gene3D" id="3.40.309.10">
    <property type="entry name" value="Aldehyde Dehydrogenase, Chain A, domain 2"/>
    <property type="match status" value="1"/>
</dbReference>
<dbReference type="Pfam" id="PF00171">
    <property type="entry name" value="Aldedh"/>
    <property type="match status" value="1"/>
</dbReference>
<dbReference type="InterPro" id="IPR015590">
    <property type="entry name" value="Aldehyde_DH_dom"/>
</dbReference>
<dbReference type="FunFam" id="3.40.309.10:FF:000002">
    <property type="entry name" value="Methylmalonate-semialdehyde dehydrogenase (Acylating)"/>
    <property type="match status" value="1"/>
</dbReference>
<dbReference type="PANTHER" id="PTHR43866:SF4">
    <property type="entry name" value="MALONATE-SEMIALDEHYDE DEHYDROGENASE"/>
    <property type="match status" value="1"/>
</dbReference>
<evidence type="ECO:0000256" key="2">
    <source>
        <dbReference type="ARBA" id="ARBA00013048"/>
    </source>
</evidence>
<dbReference type="CDD" id="cd07085">
    <property type="entry name" value="ALDH_F6_MMSDH"/>
    <property type="match status" value="1"/>
</dbReference>
<dbReference type="NCBIfam" id="TIGR01722">
    <property type="entry name" value="MMSDH"/>
    <property type="match status" value="1"/>
</dbReference>
<dbReference type="EMBL" id="DQ267496">
    <property type="protein sequence ID" value="ABB84834.1"/>
    <property type="molecule type" value="Genomic_DNA"/>
</dbReference>
<dbReference type="InterPro" id="IPR010061">
    <property type="entry name" value="MeMal-semiAld_DH"/>
</dbReference>
<comment type="similarity">
    <text evidence="1">Belongs to the aldehyde dehydrogenase family.</text>
</comment>
<dbReference type="FunFam" id="3.40.605.10:FF:000007">
    <property type="entry name" value="NAD/NADP-dependent betaine aldehyde dehydrogenase"/>
    <property type="match status" value="1"/>
</dbReference>
<dbReference type="AlphaFoldDB" id="Q2I6M0"/>
<evidence type="ECO:0000256" key="1">
    <source>
        <dbReference type="ARBA" id="ARBA00009986"/>
    </source>
</evidence>
<feature type="domain" description="Aldehyde dehydrogenase" evidence="5">
    <location>
        <begin position="33"/>
        <end position="489"/>
    </location>
</feature>